<dbReference type="InterPro" id="IPR000471">
    <property type="entry name" value="Interferon_alpha/beta/delta"/>
</dbReference>
<comment type="subcellular location">
    <subcellularLocation>
        <location evidence="1">Secreted</location>
    </subcellularLocation>
</comment>
<keyword evidence="7" id="KW-0732">Signal</keyword>
<dbReference type="SUPFAM" id="SSF47266">
    <property type="entry name" value="4-helical cytokines"/>
    <property type="match status" value="1"/>
</dbReference>
<evidence type="ECO:0000313" key="9">
    <source>
        <dbReference type="RefSeq" id="XP_019508237.1"/>
    </source>
</evidence>
<dbReference type="AlphaFoldDB" id="A0A8B7S4J8"/>
<dbReference type="Pfam" id="PF00143">
    <property type="entry name" value="Interferon"/>
    <property type="match status" value="1"/>
</dbReference>
<keyword evidence="8" id="KW-1185">Reference proteome</keyword>
<proteinExistence type="inferred from homology"/>
<feature type="chain" id="PRO_5034480807" evidence="7">
    <location>
        <begin position="28"/>
        <end position="208"/>
    </location>
</feature>
<evidence type="ECO:0000256" key="2">
    <source>
        <dbReference type="ARBA" id="ARBA00022514"/>
    </source>
</evidence>
<dbReference type="PANTHER" id="PTHR11691:SF6">
    <property type="entry name" value="INTERFERON KAPPA"/>
    <property type="match status" value="1"/>
</dbReference>
<keyword evidence="4 6" id="KW-0051">Antiviral defense</keyword>
<evidence type="ECO:0000313" key="8">
    <source>
        <dbReference type="Proteomes" id="UP000694851"/>
    </source>
</evidence>
<keyword evidence="3" id="KW-0964">Secreted</keyword>
<dbReference type="Gene3D" id="1.20.1250.10">
    <property type="match status" value="1"/>
</dbReference>
<name>A0A8B7S4J8_HIPAR</name>
<dbReference type="GO" id="GO:0005126">
    <property type="term" value="F:cytokine receptor binding"/>
    <property type="evidence" value="ECO:0007669"/>
    <property type="project" value="InterPro"/>
</dbReference>
<dbReference type="InterPro" id="IPR009079">
    <property type="entry name" value="4_helix_cytokine-like_core"/>
</dbReference>
<dbReference type="GO" id="GO:0005125">
    <property type="term" value="F:cytokine activity"/>
    <property type="evidence" value="ECO:0007669"/>
    <property type="project" value="UniProtKB-KW"/>
</dbReference>
<dbReference type="GO" id="GO:0051607">
    <property type="term" value="P:defense response to virus"/>
    <property type="evidence" value="ECO:0007669"/>
    <property type="project" value="UniProtKB-KW"/>
</dbReference>
<evidence type="ECO:0000256" key="6">
    <source>
        <dbReference type="RuleBase" id="RU000436"/>
    </source>
</evidence>
<evidence type="ECO:0000256" key="3">
    <source>
        <dbReference type="ARBA" id="ARBA00022525"/>
    </source>
</evidence>
<evidence type="ECO:0000256" key="7">
    <source>
        <dbReference type="SAM" id="SignalP"/>
    </source>
</evidence>
<keyword evidence="5" id="KW-1015">Disulfide bond</keyword>
<keyword evidence="2 6" id="KW-0202">Cytokine</keyword>
<reference evidence="9" key="1">
    <citation type="submission" date="2025-08" db="UniProtKB">
        <authorList>
            <consortium name="RefSeq"/>
        </authorList>
    </citation>
    <scope>IDENTIFICATION</scope>
    <source>
        <tissue evidence="9">Muscle</tissue>
    </source>
</reference>
<dbReference type="Proteomes" id="UP000694851">
    <property type="component" value="Unplaced"/>
</dbReference>
<dbReference type="KEGG" id="hai:109388186"/>
<dbReference type="GO" id="GO:0005615">
    <property type="term" value="C:extracellular space"/>
    <property type="evidence" value="ECO:0007669"/>
    <property type="project" value="UniProtKB-KW"/>
</dbReference>
<protein>
    <submittedName>
        <fullName evidence="9">Interferon kappa</fullName>
    </submittedName>
</protein>
<dbReference type="CTD" id="56832"/>
<evidence type="ECO:0000256" key="5">
    <source>
        <dbReference type="ARBA" id="ARBA00023157"/>
    </source>
</evidence>
<dbReference type="GeneID" id="109388186"/>
<dbReference type="FunFam" id="1.20.1250.10:FF:000044">
    <property type="entry name" value="Interferon kappa"/>
    <property type="match status" value="1"/>
</dbReference>
<dbReference type="PANTHER" id="PTHR11691">
    <property type="entry name" value="TYPE I INTERFERON"/>
    <property type="match status" value="1"/>
</dbReference>
<evidence type="ECO:0000256" key="1">
    <source>
        <dbReference type="ARBA" id="ARBA00004613"/>
    </source>
</evidence>
<evidence type="ECO:0000256" key="4">
    <source>
        <dbReference type="ARBA" id="ARBA00023118"/>
    </source>
</evidence>
<dbReference type="OrthoDB" id="8922121at2759"/>
<comment type="similarity">
    <text evidence="6">Belongs to the alpha/beta interferon family.</text>
</comment>
<dbReference type="RefSeq" id="XP_019508237.1">
    <property type="nucleotide sequence ID" value="XM_019652692.1"/>
</dbReference>
<gene>
    <name evidence="9" type="primary">IFNK</name>
</gene>
<dbReference type="SMART" id="SM00076">
    <property type="entry name" value="IFabd"/>
    <property type="match status" value="1"/>
</dbReference>
<organism evidence="8 9">
    <name type="scientific">Hipposideros armiger</name>
    <name type="common">Great Himalayan leaf-nosed bat</name>
    <dbReference type="NCBI Taxonomy" id="186990"/>
    <lineage>
        <taxon>Eukaryota</taxon>
        <taxon>Metazoa</taxon>
        <taxon>Chordata</taxon>
        <taxon>Craniata</taxon>
        <taxon>Vertebrata</taxon>
        <taxon>Euteleostomi</taxon>
        <taxon>Mammalia</taxon>
        <taxon>Eutheria</taxon>
        <taxon>Laurasiatheria</taxon>
        <taxon>Chiroptera</taxon>
        <taxon>Yinpterochiroptera</taxon>
        <taxon>Rhinolophoidea</taxon>
        <taxon>Hipposideridae</taxon>
        <taxon>Hipposideros</taxon>
    </lineage>
</organism>
<feature type="signal peptide" evidence="7">
    <location>
        <begin position="1"/>
        <end position="27"/>
    </location>
</feature>
<accession>A0A8B7S4J8</accession>
<sequence>MSAKTDVIQKCLWSVCLVGLFIPDTLSLDCDLLGNHLYRLTWRNLRFLNSRNNSFPVECLRESKAFELPQEILSYTQPLKRDIKEAFYEISKQTFNIFSQYTFQSTWDKKHLIQIQIGLDQQLHYLEQCLKEEDMENEDVTEMAEDERKHPGATVPQMTKLKLKRYFRRIDSFLKDKKFSHCALEIIRLELIRCFYYFQKFTAFLRRK</sequence>